<keyword evidence="2" id="KW-1185">Reference proteome</keyword>
<proteinExistence type="predicted"/>
<gene>
    <name evidence="1" type="ORF">GMARGA_LOCUS39576</name>
</gene>
<protein>
    <submittedName>
        <fullName evidence="1">24874_t:CDS:1</fullName>
    </submittedName>
</protein>
<name>A0ABN7X7V9_GIGMA</name>
<organism evidence="1 2">
    <name type="scientific">Gigaspora margarita</name>
    <dbReference type="NCBI Taxonomy" id="4874"/>
    <lineage>
        <taxon>Eukaryota</taxon>
        <taxon>Fungi</taxon>
        <taxon>Fungi incertae sedis</taxon>
        <taxon>Mucoromycota</taxon>
        <taxon>Glomeromycotina</taxon>
        <taxon>Glomeromycetes</taxon>
        <taxon>Diversisporales</taxon>
        <taxon>Gigasporaceae</taxon>
        <taxon>Gigaspora</taxon>
    </lineage>
</organism>
<evidence type="ECO:0000313" key="2">
    <source>
        <dbReference type="Proteomes" id="UP000789901"/>
    </source>
</evidence>
<dbReference type="Proteomes" id="UP000789901">
    <property type="component" value="Unassembled WGS sequence"/>
</dbReference>
<reference evidence="1 2" key="1">
    <citation type="submission" date="2021-06" db="EMBL/GenBank/DDBJ databases">
        <authorList>
            <person name="Kallberg Y."/>
            <person name="Tangrot J."/>
            <person name="Rosling A."/>
        </authorList>
    </citation>
    <scope>NUCLEOTIDE SEQUENCE [LARGE SCALE GENOMIC DNA]</scope>
    <source>
        <strain evidence="1 2">120-4 pot B 10/14</strain>
    </source>
</reference>
<feature type="non-terminal residue" evidence="1">
    <location>
        <position position="1"/>
    </location>
</feature>
<sequence length="101" mass="12267">IKEAQLQQKEYYDKKIKLVEFRIEDQVLIYDLVKENVYGDKLRERWKGPYYIHDYGAIKTYKLRTIDGKILKNMVNTDQLKNIITVQFGNQLYSYKKLENR</sequence>
<accession>A0ABN7X7V9</accession>
<dbReference type="EMBL" id="CAJVQB010095173">
    <property type="protein sequence ID" value="CAG8849188.1"/>
    <property type="molecule type" value="Genomic_DNA"/>
</dbReference>
<evidence type="ECO:0000313" key="1">
    <source>
        <dbReference type="EMBL" id="CAG8849188.1"/>
    </source>
</evidence>
<comment type="caution">
    <text evidence="1">The sequence shown here is derived from an EMBL/GenBank/DDBJ whole genome shotgun (WGS) entry which is preliminary data.</text>
</comment>
<feature type="non-terminal residue" evidence="1">
    <location>
        <position position="101"/>
    </location>
</feature>